<evidence type="ECO:0000256" key="13">
    <source>
        <dbReference type="SAM" id="MobiDB-lite"/>
    </source>
</evidence>
<protein>
    <recommendedName>
        <fullName evidence="12">Sodium/potassium-transporting ATPase subunit alpha</fullName>
    </recommendedName>
</protein>
<evidence type="ECO:0000256" key="11">
    <source>
        <dbReference type="ARBA" id="ARBA00038795"/>
    </source>
</evidence>
<evidence type="ECO:0000256" key="2">
    <source>
        <dbReference type="ARBA" id="ARBA00006934"/>
    </source>
</evidence>
<dbReference type="Gene3D" id="1.20.1110.10">
    <property type="entry name" value="Calcium-transporting ATPase, transmembrane domain"/>
    <property type="match status" value="1"/>
</dbReference>
<comment type="subunit">
    <text evidence="11">The sodium/potassium-transporting ATPase is composed of a catalytic alpha subunit, an auxiliary non-catalytic beta subunit and an additional regulatory subunit.</text>
</comment>
<evidence type="ECO:0000313" key="16">
    <source>
        <dbReference type="Proteomes" id="UP001620626"/>
    </source>
</evidence>
<dbReference type="Pfam" id="PF00690">
    <property type="entry name" value="Cation_ATPase_N"/>
    <property type="match status" value="1"/>
</dbReference>
<dbReference type="Gene3D" id="3.40.50.1000">
    <property type="entry name" value="HAD superfamily/HAD-like"/>
    <property type="match status" value="1"/>
</dbReference>
<dbReference type="InterPro" id="IPR044492">
    <property type="entry name" value="P_typ_ATPase_HD_dom"/>
</dbReference>
<feature type="domain" description="Cation-transporting P-type ATPase N-terminal" evidence="14">
    <location>
        <begin position="46"/>
        <end position="120"/>
    </location>
</feature>
<dbReference type="SUPFAM" id="SSF81653">
    <property type="entry name" value="Calcium ATPase, transduction domain A"/>
    <property type="match status" value="1"/>
</dbReference>
<dbReference type="FunFam" id="3.40.1110.10:FF:000001">
    <property type="entry name" value="Sodium/potassium-transporting ATPase subunit alpha"/>
    <property type="match status" value="1"/>
</dbReference>
<keyword evidence="5 12" id="KW-0067">ATP-binding</keyword>
<dbReference type="InterPro" id="IPR023298">
    <property type="entry name" value="ATPase_P-typ_TM_dom_sf"/>
</dbReference>
<evidence type="ECO:0000256" key="3">
    <source>
        <dbReference type="ARBA" id="ARBA00022692"/>
    </source>
</evidence>
<evidence type="ECO:0000256" key="7">
    <source>
        <dbReference type="ARBA" id="ARBA00022989"/>
    </source>
</evidence>
<keyword evidence="12" id="KW-0630">Potassium</keyword>
<dbReference type="InterPro" id="IPR036412">
    <property type="entry name" value="HAD-like_sf"/>
</dbReference>
<feature type="transmembrane region" description="Helical" evidence="12">
    <location>
        <begin position="133"/>
        <end position="153"/>
    </location>
</feature>
<dbReference type="Pfam" id="PF13246">
    <property type="entry name" value="Cation_ATPase"/>
    <property type="match status" value="1"/>
</dbReference>
<proteinExistence type="inferred from homology"/>
<feature type="transmembrane region" description="Helical" evidence="12">
    <location>
        <begin position="324"/>
        <end position="351"/>
    </location>
</feature>
<gene>
    <name evidence="15" type="ORF">niasHT_015618</name>
</gene>
<comment type="similarity">
    <text evidence="2 12">Belongs to the cation transport ATPase (P-type) (TC 3.A.3) family. Type IIC subfamily.</text>
</comment>
<dbReference type="GO" id="GO:0005886">
    <property type="term" value="C:plasma membrane"/>
    <property type="evidence" value="ECO:0007669"/>
    <property type="project" value="UniProtKB-SubCell"/>
</dbReference>
<keyword evidence="7 12" id="KW-1133">Transmembrane helix</keyword>
<dbReference type="SUPFAM" id="SSF81660">
    <property type="entry name" value="Metal cation-transporting ATPase, ATP-binding domain N"/>
    <property type="match status" value="1"/>
</dbReference>
<dbReference type="FunFam" id="1.20.1110.10:FF:000095">
    <property type="entry name" value="Sodium/potassium-transporting ATPase subunit alpha-1"/>
    <property type="match status" value="1"/>
</dbReference>
<dbReference type="Proteomes" id="UP001620626">
    <property type="component" value="Unassembled WGS sequence"/>
</dbReference>
<evidence type="ECO:0000256" key="10">
    <source>
        <dbReference type="ARBA" id="ARBA00037422"/>
    </source>
</evidence>
<evidence type="ECO:0000256" key="8">
    <source>
        <dbReference type="ARBA" id="ARBA00023065"/>
    </source>
</evidence>
<evidence type="ECO:0000256" key="4">
    <source>
        <dbReference type="ARBA" id="ARBA00022741"/>
    </source>
</evidence>
<dbReference type="SFLD" id="SFLDS00003">
    <property type="entry name" value="Haloacid_Dehalogenase"/>
    <property type="match status" value="1"/>
</dbReference>
<feature type="transmembrane region" description="Helical" evidence="12">
    <location>
        <begin position="295"/>
        <end position="318"/>
    </location>
</feature>
<dbReference type="InterPro" id="IPR023299">
    <property type="entry name" value="ATPase_P-typ_cyto_dom_N"/>
</dbReference>
<feature type="region of interest" description="Disordered" evidence="13">
    <location>
        <begin position="1"/>
        <end position="35"/>
    </location>
</feature>
<dbReference type="NCBIfam" id="TIGR01106">
    <property type="entry name" value="ATPase-IIC_X-K"/>
    <property type="match status" value="1"/>
</dbReference>
<dbReference type="InterPro" id="IPR059000">
    <property type="entry name" value="ATPase_P-type_domA"/>
</dbReference>
<dbReference type="Pfam" id="PF00122">
    <property type="entry name" value="E1-E2_ATPase"/>
    <property type="match status" value="1"/>
</dbReference>
<keyword evidence="12" id="KW-0633">Potassium transport</keyword>
<dbReference type="FunFam" id="3.40.50.1000:FF:000083">
    <property type="entry name" value="Sodium/potassium-transporting ATPase subunit alpha"/>
    <property type="match status" value="1"/>
</dbReference>
<feature type="transmembrane region" description="Helical" evidence="12">
    <location>
        <begin position="103"/>
        <end position="121"/>
    </location>
</feature>
<evidence type="ECO:0000256" key="12">
    <source>
        <dbReference type="RuleBase" id="RU362084"/>
    </source>
</evidence>
<evidence type="ECO:0000256" key="9">
    <source>
        <dbReference type="ARBA" id="ARBA00023136"/>
    </source>
</evidence>
<dbReference type="InterPro" id="IPR008250">
    <property type="entry name" value="ATPase_P-typ_transduc_dom_A_sf"/>
</dbReference>
<evidence type="ECO:0000256" key="6">
    <source>
        <dbReference type="ARBA" id="ARBA00022967"/>
    </source>
</evidence>
<name>A0ABD2LCF4_9BILA</name>
<dbReference type="EMBL" id="JBICBT010000461">
    <property type="protein sequence ID" value="KAL3112912.1"/>
    <property type="molecule type" value="Genomic_DNA"/>
</dbReference>
<evidence type="ECO:0000313" key="15">
    <source>
        <dbReference type="EMBL" id="KAL3112912.1"/>
    </source>
</evidence>
<reference evidence="15 16" key="1">
    <citation type="submission" date="2024-10" db="EMBL/GenBank/DDBJ databases">
        <authorList>
            <person name="Kim D."/>
        </authorList>
    </citation>
    <scope>NUCLEOTIDE SEQUENCE [LARGE SCALE GENOMIC DNA]</scope>
    <source>
        <strain evidence="15">BH-2024</strain>
    </source>
</reference>
<dbReference type="PRINTS" id="PR00119">
    <property type="entry name" value="CATATPASE"/>
</dbReference>
<comment type="caution">
    <text evidence="12">Lacks conserved residue(s) required for the propagation of feature annotation.</text>
</comment>
<dbReference type="SUPFAM" id="SSF81665">
    <property type="entry name" value="Calcium ATPase, transmembrane domain M"/>
    <property type="match status" value="1"/>
</dbReference>
<evidence type="ECO:0000256" key="5">
    <source>
        <dbReference type="ARBA" id="ARBA00022840"/>
    </source>
</evidence>
<dbReference type="SMART" id="SM00831">
    <property type="entry name" value="Cation_ATPase_N"/>
    <property type="match status" value="1"/>
</dbReference>
<keyword evidence="16" id="KW-1185">Reference proteome</keyword>
<dbReference type="Gene3D" id="3.40.1110.10">
    <property type="entry name" value="Calcium-transporting ATPase, cytoplasmic domain N"/>
    <property type="match status" value="1"/>
</dbReference>
<dbReference type="SFLD" id="SFLDG00002">
    <property type="entry name" value="C1.7:_P-type_atpase_like"/>
    <property type="match status" value="1"/>
</dbReference>
<dbReference type="Gene3D" id="2.70.150.10">
    <property type="entry name" value="Calcium-transporting ATPase, cytoplasmic transduction domain A"/>
    <property type="match status" value="1"/>
</dbReference>
<keyword evidence="4 12" id="KW-0547">Nucleotide-binding</keyword>
<evidence type="ECO:0000256" key="1">
    <source>
        <dbReference type="ARBA" id="ARBA00004141"/>
    </source>
</evidence>
<dbReference type="InterPro" id="IPR005775">
    <property type="entry name" value="P-type_ATPase_IIC"/>
</dbReference>
<comment type="function">
    <text evidence="10">This is the catalytic component of the active enzyme, which catalyzes the hydrolysis of ATP coupled with the exchange of sodium and potassium ions across the plasma membrane. This action creates the electrochemical gradient of sodium and potassium ions, providing the energy for active transport of various nutrients.</text>
</comment>
<dbReference type="GO" id="GO:0005524">
    <property type="term" value="F:ATP binding"/>
    <property type="evidence" value="ECO:0007669"/>
    <property type="project" value="UniProtKB-KW"/>
</dbReference>
<keyword evidence="12" id="KW-0479">Metal-binding</keyword>
<comment type="subcellular location">
    <subcellularLocation>
        <location evidence="12">Cell membrane</location>
        <topology evidence="12">Multi-pass membrane protein</topology>
    </subcellularLocation>
    <subcellularLocation>
        <location evidence="1">Membrane</location>
        <topology evidence="1">Multi-pass membrane protein</topology>
    </subcellularLocation>
</comment>
<dbReference type="InterPro" id="IPR001757">
    <property type="entry name" value="P_typ_ATPase"/>
</dbReference>
<dbReference type="AlphaFoldDB" id="A0ABD2LCF4"/>
<keyword evidence="3 12" id="KW-0812">Transmembrane</keyword>
<evidence type="ECO:0000259" key="14">
    <source>
        <dbReference type="SMART" id="SM00831"/>
    </source>
</evidence>
<dbReference type="FunFam" id="2.70.150.10:FF:000003">
    <property type="entry name" value="Sodium/potassium-transporting ATPase subunit alpha"/>
    <property type="match status" value="1"/>
</dbReference>
<keyword evidence="12" id="KW-0813">Transport</keyword>
<dbReference type="InterPro" id="IPR023214">
    <property type="entry name" value="HAD_sf"/>
</dbReference>
<keyword evidence="6" id="KW-1278">Translocase</keyword>
<keyword evidence="9 12" id="KW-0472">Membrane</keyword>
<dbReference type="InterPro" id="IPR004014">
    <property type="entry name" value="ATPase_P-typ_cation-transptr_N"/>
</dbReference>
<dbReference type="InterPro" id="IPR018303">
    <property type="entry name" value="ATPase_P-typ_P_site"/>
</dbReference>
<dbReference type="SFLD" id="SFLDF00027">
    <property type="entry name" value="p-type_atpase"/>
    <property type="match status" value="1"/>
</dbReference>
<dbReference type="SUPFAM" id="SSF56784">
    <property type="entry name" value="HAD-like"/>
    <property type="match status" value="1"/>
</dbReference>
<sequence length="759" mass="83045">MTKIKPSESGAAGPSGGGLMPPESDKSQRISSSADLKKLHHEMKTTDHKLSMDELAQKYGTNLENGLTSTKAEELLKAHGPNALEPPKTVPEWVKIAKTQMSGFALLLWVGAVLSFFAFFFGYFTTERPSYDYVYLGSVLVFVVVVTGLFQYYQERKSAKILESFANMVPTFAQVYRDGKKAEVATEKIVLGDIVEVHGGDRVPADIRIISSQGFKVDNSSLTGESEPMSRSAECTSDDPLESKNMAFYSTFAVEGSTKGIVVNTGKNTAVGKIAHLATHLEQGKTPIAKELENFIGLVTIVAVCFGFVFFIIALFLHTYWVDAVIFLIGIIVANVPEGILATVTVCLSLAAKRMASRNCLVKNLEAVETLGATSTICSDKTGTLTQNRMTVSHLWYDRNSEVCSATSIAHTLTQLSISQFTTTGPKDEAYFALMRISILCNRAEFKPAQTHIPVLRRECTGDPSEQALLRFTELMIGDIPNIRKRNPKMLEIPFNSTNKFQLSIHETDDGVEEYLIVVKGAPERIVDMCTTILVGEKEVPFDEEVREDFNRAYLELGGKGERVLGFADLRLDKDKYPRGFEFNAEEMNFPSKSLRFIGLVSLIDPPRASVPSAVAKARSAGINVVMVTGDHPITAQAIARAVGILTDETETVEDIAIRKQCDISQVDPKEASAIVVHGSELREMSEQQLTDVIRNHREIVFARTSPQQKLAIVQAFQKLGHIVAVTGDGVNDSPALKKADIGIAMGISGSDVSKQVAL</sequence>
<dbReference type="NCBIfam" id="TIGR01494">
    <property type="entry name" value="ATPase_P-type"/>
    <property type="match status" value="2"/>
</dbReference>
<dbReference type="PANTHER" id="PTHR43294">
    <property type="entry name" value="SODIUM/POTASSIUM-TRANSPORTING ATPASE SUBUNIT ALPHA"/>
    <property type="match status" value="1"/>
</dbReference>
<dbReference type="PANTHER" id="PTHR43294:SF18">
    <property type="entry name" value="SODIUM_POTASSIUM-TRANSPORTING ATPASE SUBUNIT ALPHA"/>
    <property type="match status" value="1"/>
</dbReference>
<dbReference type="PROSITE" id="PS00154">
    <property type="entry name" value="ATPASE_E1_E2"/>
    <property type="match status" value="1"/>
</dbReference>
<accession>A0ABD2LCF4</accession>
<dbReference type="GO" id="GO:0006813">
    <property type="term" value="P:potassium ion transport"/>
    <property type="evidence" value="ECO:0007669"/>
    <property type="project" value="UniProtKB-KW"/>
</dbReference>
<comment type="caution">
    <text evidence="15">The sequence shown here is derived from an EMBL/GenBank/DDBJ whole genome shotgun (WGS) entry which is preliminary data.</text>
</comment>
<dbReference type="GO" id="GO:0046872">
    <property type="term" value="F:metal ion binding"/>
    <property type="evidence" value="ECO:0007669"/>
    <property type="project" value="UniProtKB-KW"/>
</dbReference>
<dbReference type="InterPro" id="IPR050510">
    <property type="entry name" value="Cation_transp_ATPase_P-type"/>
</dbReference>
<keyword evidence="8 12" id="KW-0406">Ion transport</keyword>
<dbReference type="PRINTS" id="PR00121">
    <property type="entry name" value="NAKATPASE"/>
</dbReference>
<organism evidence="15 16">
    <name type="scientific">Heterodera trifolii</name>
    <dbReference type="NCBI Taxonomy" id="157864"/>
    <lineage>
        <taxon>Eukaryota</taxon>
        <taxon>Metazoa</taxon>
        <taxon>Ecdysozoa</taxon>
        <taxon>Nematoda</taxon>
        <taxon>Chromadorea</taxon>
        <taxon>Rhabditida</taxon>
        <taxon>Tylenchina</taxon>
        <taxon>Tylenchomorpha</taxon>
        <taxon>Tylenchoidea</taxon>
        <taxon>Heteroderidae</taxon>
        <taxon>Heteroderinae</taxon>
        <taxon>Heterodera</taxon>
    </lineage>
</organism>